<dbReference type="VEuPathDB" id="TriTrypDB:TcIL3000.11.12450"/>
<dbReference type="PROSITE" id="PS51061">
    <property type="entry name" value="R3H"/>
    <property type="match status" value="1"/>
</dbReference>
<evidence type="ECO:0000313" key="3">
    <source>
        <dbReference type="EMBL" id="CCC95749.1"/>
    </source>
</evidence>
<feature type="compositionally biased region" description="Basic and acidic residues" evidence="1">
    <location>
        <begin position="1"/>
        <end position="10"/>
    </location>
</feature>
<dbReference type="InterPro" id="IPR036867">
    <property type="entry name" value="R3H_dom_sf"/>
</dbReference>
<sequence>MAATGSREEMMQALNKARQAMARRLPVSESADNAETSPDDGSRGDLGVLQVYDIPETALHRQSRISEAKDNRAYFFETWCRKIEMFIADPTKTTMELPADLCANDRRELHTLAEKYNLSHHSRDVGAARHLVLKKDALHYRMPDAAPEDIESIKRDAGTKESKFHLRRVRQDPNAPAGSLGAFGDEATAAMVHRLARATDEYRKAVNVGYSQEELLAQENGESIERILCRPEEQHGRPTSEERTGCPSGLCITPPQKTVGVNVDPTAHPKSLATDGNVGVVYDEMCLRCKTRSRVEYDIQNWNCNGYCKNCAAHTVWRLVEVEGNAMALGAQLKRAREECESGAVVPSSEPMRPEEIDKDNDEDDTITVEDVVDMASMNDFSAADVNWIRAFAVHHSSKANNGALSSHIVFCIEFNDLLTMRIFRHYLNQEERPSEDSDLKRVRSGHETSSDVPLHIGSKEAWFVKLREVRTAGVALSTLLDELADCTPERYDRLCVAFPNMSVYGTAASCICLIQPGFLKTGSLEAMQRKYGKENFCFARALGAILGNDSLHE</sequence>
<dbReference type="InterPro" id="IPR001374">
    <property type="entry name" value="R3H_dom"/>
</dbReference>
<organism evidence="3">
    <name type="scientific">Trypanosoma congolense (strain IL3000)</name>
    <dbReference type="NCBI Taxonomy" id="1068625"/>
    <lineage>
        <taxon>Eukaryota</taxon>
        <taxon>Discoba</taxon>
        <taxon>Euglenozoa</taxon>
        <taxon>Kinetoplastea</taxon>
        <taxon>Metakinetoplastina</taxon>
        <taxon>Trypanosomatida</taxon>
        <taxon>Trypanosomatidae</taxon>
        <taxon>Trypanosoma</taxon>
        <taxon>Nannomonas</taxon>
    </lineage>
</organism>
<dbReference type="Pfam" id="PF01424">
    <property type="entry name" value="R3H"/>
    <property type="match status" value="1"/>
</dbReference>
<gene>
    <name evidence="3" type="ORF">TCIL3000_11_12450</name>
</gene>
<dbReference type="SUPFAM" id="SSF82708">
    <property type="entry name" value="R3H domain"/>
    <property type="match status" value="1"/>
</dbReference>
<proteinExistence type="predicted"/>
<reference evidence="3" key="1">
    <citation type="journal article" date="2012" name="Proc. Natl. Acad. Sci. U.S.A.">
        <title>Antigenic diversity is generated by distinct evolutionary mechanisms in African trypanosome species.</title>
        <authorList>
            <person name="Jackson A.P."/>
            <person name="Berry A."/>
            <person name="Aslett M."/>
            <person name="Allison H.C."/>
            <person name="Burton P."/>
            <person name="Vavrova-Anderson J."/>
            <person name="Brown R."/>
            <person name="Browne H."/>
            <person name="Corton N."/>
            <person name="Hauser H."/>
            <person name="Gamble J."/>
            <person name="Gilderthorp R."/>
            <person name="Marcello L."/>
            <person name="McQuillan J."/>
            <person name="Otto T.D."/>
            <person name="Quail M.A."/>
            <person name="Sanders M.J."/>
            <person name="van Tonder A."/>
            <person name="Ginger M.L."/>
            <person name="Field M.C."/>
            <person name="Barry J.D."/>
            <person name="Hertz-Fowler C."/>
            <person name="Berriman M."/>
        </authorList>
    </citation>
    <scope>NUCLEOTIDE SEQUENCE</scope>
    <source>
        <strain evidence="3">IL3000</strain>
    </source>
</reference>
<dbReference type="Gene3D" id="3.30.1370.50">
    <property type="entry name" value="R3H-like domain"/>
    <property type="match status" value="1"/>
</dbReference>
<dbReference type="GO" id="GO:0003676">
    <property type="term" value="F:nucleic acid binding"/>
    <property type="evidence" value="ECO:0007669"/>
    <property type="project" value="UniProtKB-UniRule"/>
</dbReference>
<dbReference type="EMBL" id="HE575324">
    <property type="protein sequence ID" value="CCC95749.1"/>
    <property type="molecule type" value="Genomic_DNA"/>
</dbReference>
<feature type="region of interest" description="Disordered" evidence="1">
    <location>
        <begin position="1"/>
        <end position="46"/>
    </location>
</feature>
<dbReference type="AlphaFoldDB" id="G0V277"/>
<dbReference type="PROSITE" id="PS00018">
    <property type="entry name" value="EF_HAND_1"/>
    <property type="match status" value="1"/>
</dbReference>
<name>G0V277_TRYCI</name>
<protein>
    <submittedName>
        <fullName evidence="3">Uncharacterized protein TCIL3000_11_12450</fullName>
    </submittedName>
</protein>
<evidence type="ECO:0000259" key="2">
    <source>
        <dbReference type="PROSITE" id="PS51061"/>
    </source>
</evidence>
<feature type="domain" description="R3H" evidence="2">
    <location>
        <begin position="73"/>
        <end position="137"/>
    </location>
</feature>
<evidence type="ECO:0000256" key="1">
    <source>
        <dbReference type="SAM" id="MobiDB-lite"/>
    </source>
</evidence>
<accession>G0V277</accession>
<dbReference type="SMART" id="SM00393">
    <property type="entry name" value="R3H"/>
    <property type="match status" value="1"/>
</dbReference>
<feature type="region of interest" description="Disordered" evidence="1">
    <location>
        <begin position="342"/>
        <end position="361"/>
    </location>
</feature>
<dbReference type="InterPro" id="IPR018247">
    <property type="entry name" value="EF_Hand_1_Ca_BS"/>
</dbReference>